<evidence type="ECO:0000313" key="7">
    <source>
        <dbReference type="EMBL" id="SMX28186.1"/>
    </source>
</evidence>
<dbReference type="SUPFAM" id="SSF53041">
    <property type="entry name" value="Resolvase-like"/>
    <property type="match status" value="1"/>
</dbReference>
<dbReference type="GO" id="GO:0000150">
    <property type="term" value="F:DNA strand exchange activity"/>
    <property type="evidence" value="ECO:0007669"/>
    <property type="project" value="InterPro"/>
</dbReference>
<evidence type="ECO:0000256" key="1">
    <source>
        <dbReference type="ARBA" id="ARBA00022908"/>
    </source>
</evidence>
<dbReference type="OrthoDB" id="2290206at2"/>
<dbReference type="Pfam" id="PF00239">
    <property type="entry name" value="Resolvase"/>
    <property type="match status" value="1"/>
</dbReference>
<evidence type="ECO:0000256" key="2">
    <source>
        <dbReference type="ARBA" id="ARBA00023125"/>
    </source>
</evidence>
<dbReference type="GO" id="GO:0015074">
    <property type="term" value="P:DNA integration"/>
    <property type="evidence" value="ECO:0007669"/>
    <property type="project" value="UniProtKB-KW"/>
</dbReference>
<dbReference type="InterPro" id="IPR050639">
    <property type="entry name" value="SSR_resolvase"/>
</dbReference>
<dbReference type="InterPro" id="IPR036162">
    <property type="entry name" value="Resolvase-like_N_sf"/>
</dbReference>
<dbReference type="InterPro" id="IPR006118">
    <property type="entry name" value="Recombinase_CS"/>
</dbReference>
<evidence type="ECO:0000313" key="8">
    <source>
        <dbReference type="Proteomes" id="UP000225972"/>
    </source>
</evidence>
<keyword evidence="2" id="KW-0238">DNA-binding</keyword>
<reference evidence="8" key="1">
    <citation type="submission" date="2017-05" db="EMBL/GenBank/DDBJ databases">
        <authorList>
            <person name="Rodrigo-Torres L."/>
            <person name="Arahal R. D."/>
            <person name="Lucena T."/>
        </authorList>
    </citation>
    <scope>NUCLEOTIDE SEQUENCE [LARGE SCALE GENOMIC DNA]</scope>
    <source>
        <strain evidence="8">CECT 8649</strain>
    </source>
</reference>
<evidence type="ECO:0000256" key="3">
    <source>
        <dbReference type="ARBA" id="ARBA00023172"/>
    </source>
</evidence>
<accession>A0A238JEC0</accession>
<dbReference type="PANTHER" id="PTHR30461">
    <property type="entry name" value="DNA-INVERTASE FROM LAMBDOID PROPHAGE"/>
    <property type="match status" value="1"/>
</dbReference>
<protein>
    <submittedName>
        <fullName evidence="7">DNA-invertase hin</fullName>
    </submittedName>
</protein>
<dbReference type="InterPro" id="IPR006119">
    <property type="entry name" value="Resolv_N"/>
</dbReference>
<dbReference type="Gene3D" id="3.40.50.1390">
    <property type="entry name" value="Resolvase, N-terminal catalytic domain"/>
    <property type="match status" value="1"/>
</dbReference>
<sequence>MPNPRRIGYVRVSTSDQLIDRQIHSLQERCDDIRIEYISGAARERPVFDALIRDLSASDTFVVLDVDRAFRSAVDALVTAQNLRERGVGFDIINLPVDVQTDLGEILYGCLALFSQLERKTIRRRTREGLAAARKRGVRLGRPAILPDTVIREAHDWMREAALPCRYVTWFLGVSRLTLQRGFRRLGLEYPIH</sequence>
<gene>
    <name evidence="7" type="primary">hin_1</name>
    <name evidence="7" type="ORF">TRP8649_02301</name>
</gene>
<evidence type="ECO:0000256" key="4">
    <source>
        <dbReference type="PIRSR" id="PIRSR606118-50"/>
    </source>
</evidence>
<feature type="active site" description="O-(5'-phospho-DNA)-serine intermediate" evidence="4 5">
    <location>
        <position position="13"/>
    </location>
</feature>
<dbReference type="AlphaFoldDB" id="A0A238JEC0"/>
<dbReference type="RefSeq" id="WP_099247692.1">
    <property type="nucleotide sequence ID" value="NZ_FXXP01000002.1"/>
</dbReference>
<dbReference type="PROSITE" id="PS51736">
    <property type="entry name" value="RECOMBINASES_3"/>
    <property type="match status" value="1"/>
</dbReference>
<dbReference type="PANTHER" id="PTHR30461:SF2">
    <property type="entry name" value="SERINE RECOMBINASE PINE-RELATED"/>
    <property type="match status" value="1"/>
</dbReference>
<organism evidence="7 8">
    <name type="scientific">Pelagimonas phthalicica</name>
    <dbReference type="NCBI Taxonomy" id="1037362"/>
    <lineage>
        <taxon>Bacteria</taxon>
        <taxon>Pseudomonadati</taxon>
        <taxon>Pseudomonadota</taxon>
        <taxon>Alphaproteobacteria</taxon>
        <taxon>Rhodobacterales</taxon>
        <taxon>Roseobacteraceae</taxon>
        <taxon>Pelagimonas</taxon>
    </lineage>
</organism>
<keyword evidence="3" id="KW-0233">DNA recombination</keyword>
<name>A0A238JEC0_9RHOB</name>
<dbReference type="CDD" id="cd03768">
    <property type="entry name" value="SR_ResInv"/>
    <property type="match status" value="1"/>
</dbReference>
<dbReference type="Proteomes" id="UP000225972">
    <property type="component" value="Unassembled WGS sequence"/>
</dbReference>
<dbReference type="SMART" id="SM00857">
    <property type="entry name" value="Resolvase"/>
    <property type="match status" value="1"/>
</dbReference>
<evidence type="ECO:0000259" key="6">
    <source>
        <dbReference type="PROSITE" id="PS51736"/>
    </source>
</evidence>
<feature type="domain" description="Resolvase/invertase-type recombinase catalytic" evidence="6">
    <location>
        <begin position="5"/>
        <end position="137"/>
    </location>
</feature>
<keyword evidence="8" id="KW-1185">Reference proteome</keyword>
<dbReference type="GO" id="GO:0003677">
    <property type="term" value="F:DNA binding"/>
    <property type="evidence" value="ECO:0007669"/>
    <property type="project" value="UniProtKB-KW"/>
</dbReference>
<proteinExistence type="predicted"/>
<dbReference type="EMBL" id="FXXP01000002">
    <property type="protein sequence ID" value="SMX28186.1"/>
    <property type="molecule type" value="Genomic_DNA"/>
</dbReference>
<keyword evidence="1" id="KW-0229">DNA integration</keyword>
<evidence type="ECO:0000256" key="5">
    <source>
        <dbReference type="PROSITE-ProRule" id="PRU10137"/>
    </source>
</evidence>
<dbReference type="PROSITE" id="PS00397">
    <property type="entry name" value="RECOMBINASES_1"/>
    <property type="match status" value="1"/>
</dbReference>